<dbReference type="AlphaFoldDB" id="A0A4V1WHY8"/>
<evidence type="ECO:0000313" key="2">
    <source>
        <dbReference type="Proteomes" id="UP000291107"/>
    </source>
</evidence>
<evidence type="ECO:0000313" key="1">
    <source>
        <dbReference type="EMBL" id="RYM42808.1"/>
    </source>
</evidence>
<sequence length="62" mass="7025">MWERACSRMRCVSHRMWRLIHSFREQARSHTGCALLTGLRSTAGPAYRQRNPHSGATSPSVA</sequence>
<name>A0A4V1WHY8_9PSED</name>
<dbReference type="Proteomes" id="UP000291107">
    <property type="component" value="Unassembled WGS sequence"/>
</dbReference>
<dbReference type="EMBL" id="SEUB01000003">
    <property type="protein sequence ID" value="RYM42808.1"/>
    <property type="molecule type" value="Genomic_DNA"/>
</dbReference>
<comment type="caution">
    <text evidence="1">The sequence shown here is derived from an EMBL/GenBank/DDBJ whole genome shotgun (WGS) entry which is preliminary data.</text>
</comment>
<organism evidence="1 2">
    <name type="scientific">Pseudomonas koreensis</name>
    <dbReference type="NCBI Taxonomy" id="198620"/>
    <lineage>
        <taxon>Bacteria</taxon>
        <taxon>Pseudomonadati</taxon>
        <taxon>Pseudomonadota</taxon>
        <taxon>Gammaproteobacteria</taxon>
        <taxon>Pseudomonadales</taxon>
        <taxon>Pseudomonadaceae</taxon>
        <taxon>Pseudomonas</taxon>
    </lineage>
</organism>
<protein>
    <submittedName>
        <fullName evidence="1">Uncharacterized protein</fullName>
    </submittedName>
</protein>
<gene>
    <name evidence="1" type="ORF">EVS84_10255</name>
</gene>
<reference evidence="1 2" key="1">
    <citation type="submission" date="2019-02" db="EMBL/GenBank/DDBJ databases">
        <title>Genome of Pseudomonas korensis isolated from heavy metal contaminated environment.</title>
        <authorList>
            <person name="Ayangbenro A.S."/>
            <person name="Babalola O."/>
        </authorList>
    </citation>
    <scope>NUCLEOTIDE SEQUENCE [LARGE SCALE GENOMIC DNA]</scope>
    <source>
        <strain evidence="1 2">AB36</strain>
    </source>
</reference>
<proteinExistence type="predicted"/>
<accession>A0A4V1WHY8</accession>